<evidence type="ECO:0000313" key="2">
    <source>
        <dbReference type="EMBL" id="OLZ42883.1"/>
    </source>
</evidence>
<dbReference type="AlphaFoldDB" id="A0A1R0KDA4"/>
<dbReference type="Proteomes" id="UP000187486">
    <property type="component" value="Unassembled WGS sequence"/>
</dbReference>
<organism evidence="2 3">
    <name type="scientific">Amycolatopsis coloradensis</name>
    <dbReference type="NCBI Taxonomy" id="76021"/>
    <lineage>
        <taxon>Bacteria</taxon>
        <taxon>Bacillati</taxon>
        <taxon>Actinomycetota</taxon>
        <taxon>Actinomycetes</taxon>
        <taxon>Pseudonocardiales</taxon>
        <taxon>Pseudonocardiaceae</taxon>
        <taxon>Amycolatopsis</taxon>
    </lineage>
</organism>
<sequence>MALLDEPELPKSLDRSWRSLTTSGGAVRVDDIAERAGLSRQHLATRFRRSSPRSMSDSAL</sequence>
<protein>
    <recommendedName>
        <fullName evidence="4">HTH araC/xylS-type domain-containing protein</fullName>
    </recommendedName>
</protein>
<comment type="caution">
    <text evidence="2">The sequence shown here is derived from an EMBL/GenBank/DDBJ whole genome shotgun (WGS) entry which is preliminary data.</text>
</comment>
<evidence type="ECO:0000256" key="1">
    <source>
        <dbReference type="SAM" id="MobiDB-lite"/>
    </source>
</evidence>
<reference evidence="2 3" key="1">
    <citation type="submission" date="2016-01" db="EMBL/GenBank/DDBJ databases">
        <title>Amycolatopsis coloradensis genome sequencing and assembly.</title>
        <authorList>
            <person name="Mayilraj S."/>
        </authorList>
    </citation>
    <scope>NUCLEOTIDE SEQUENCE [LARGE SCALE GENOMIC DNA]</scope>
    <source>
        <strain evidence="2 3">DSM 44225</strain>
    </source>
</reference>
<dbReference type="STRING" id="76021.BS329_41085"/>
<evidence type="ECO:0008006" key="4">
    <source>
        <dbReference type="Google" id="ProtNLM"/>
    </source>
</evidence>
<name>A0A1R0KDA4_9PSEU</name>
<evidence type="ECO:0000313" key="3">
    <source>
        <dbReference type="Proteomes" id="UP000187486"/>
    </source>
</evidence>
<accession>A0A1R0KDA4</accession>
<proteinExistence type="predicted"/>
<gene>
    <name evidence="2" type="ORF">BS329_41085</name>
</gene>
<feature type="region of interest" description="Disordered" evidence="1">
    <location>
        <begin position="41"/>
        <end position="60"/>
    </location>
</feature>
<dbReference type="EMBL" id="MQUQ01000044">
    <property type="protein sequence ID" value="OLZ42883.1"/>
    <property type="molecule type" value="Genomic_DNA"/>
</dbReference>
<keyword evidence="3" id="KW-1185">Reference proteome</keyword>